<feature type="compositionally biased region" description="Basic residues" evidence="6">
    <location>
        <begin position="409"/>
        <end position="418"/>
    </location>
</feature>
<feature type="transmembrane region" description="Helical" evidence="7">
    <location>
        <begin position="240"/>
        <end position="265"/>
    </location>
</feature>
<evidence type="ECO:0000256" key="1">
    <source>
        <dbReference type="ARBA" id="ARBA00004141"/>
    </source>
</evidence>
<feature type="transmembrane region" description="Helical" evidence="7">
    <location>
        <begin position="277"/>
        <end position="295"/>
    </location>
</feature>
<dbReference type="RefSeq" id="WP_093154371.1">
    <property type="nucleotide sequence ID" value="NZ_FNBW01000021.1"/>
</dbReference>
<feature type="transmembrane region" description="Helical" evidence="7">
    <location>
        <begin position="111"/>
        <end position="132"/>
    </location>
</feature>
<dbReference type="GO" id="GO:0030255">
    <property type="term" value="P:protein secretion by the type IV secretion system"/>
    <property type="evidence" value="ECO:0007669"/>
    <property type="project" value="InterPro"/>
</dbReference>
<comment type="similarity">
    <text evidence="2">Belongs to the TrbL/VirB6 family.</text>
</comment>
<protein>
    <submittedName>
        <fullName evidence="8">TrbL/VirB6 plasmid conjugal transfer protein</fullName>
    </submittedName>
</protein>
<evidence type="ECO:0000256" key="3">
    <source>
        <dbReference type="ARBA" id="ARBA00022692"/>
    </source>
</evidence>
<evidence type="ECO:0000313" key="9">
    <source>
        <dbReference type="Proteomes" id="UP000198615"/>
    </source>
</evidence>
<feature type="transmembrane region" description="Helical" evidence="7">
    <location>
        <begin position="32"/>
        <end position="54"/>
    </location>
</feature>
<sequence length="428" mass="43292">MDPLGSLDERAISLIQLFQSGPANYLGTAISLFSKLAVIEIALFGLLLAVGRGLGFADAFTRLFKLGLFFWFIQNFLQFQGTILGGFQWAGQTMTGQNASAGPEALLPSTFLNYGLTALSGVRECAGTLSMFGGEIGTYILLYVIGFVIFLGMLFMGLSALLTLLEYYLVTAIAFILLPLAALSATAFAAERTFSAFLGIGIKAAAIVVISGFILGDLDTLISADGICGGGEPESNLRNALLLFATASFYIVLFITAPSLAASVLTGNSRLGAGTALMAAGGLGFALVGGGAMAAKAGTAGVGAAASGGASAANAARAAVSGTNAAMKAGAASMRGAGSAGKAAGAAGGAARYGMAAAGNAAKAGANRAAQMSRIASDFRDKMRSGSAQAEAARAAGGRFVRSASTRMRAARRGRRIRSTLDQQQGDE</sequence>
<keyword evidence="5 7" id="KW-0472">Membrane</keyword>
<evidence type="ECO:0000256" key="7">
    <source>
        <dbReference type="SAM" id="Phobius"/>
    </source>
</evidence>
<evidence type="ECO:0000256" key="4">
    <source>
        <dbReference type="ARBA" id="ARBA00022989"/>
    </source>
</evidence>
<name>A0A8G2F077_9PROT</name>
<comment type="caution">
    <text evidence="8">The sequence shown here is derived from an EMBL/GenBank/DDBJ whole genome shotgun (WGS) entry which is preliminary data.</text>
</comment>
<feature type="transmembrane region" description="Helical" evidence="7">
    <location>
        <begin position="139"/>
        <end position="161"/>
    </location>
</feature>
<dbReference type="AlphaFoldDB" id="A0A8G2F077"/>
<keyword evidence="9" id="KW-1185">Reference proteome</keyword>
<dbReference type="Proteomes" id="UP000198615">
    <property type="component" value="Unassembled WGS sequence"/>
</dbReference>
<evidence type="ECO:0000256" key="2">
    <source>
        <dbReference type="ARBA" id="ARBA00007802"/>
    </source>
</evidence>
<dbReference type="GO" id="GO:0016020">
    <property type="term" value="C:membrane"/>
    <property type="evidence" value="ECO:0007669"/>
    <property type="project" value="UniProtKB-SubCell"/>
</dbReference>
<dbReference type="Pfam" id="PF04610">
    <property type="entry name" value="TrbL"/>
    <property type="match status" value="1"/>
</dbReference>
<evidence type="ECO:0000256" key="6">
    <source>
        <dbReference type="SAM" id="MobiDB-lite"/>
    </source>
</evidence>
<gene>
    <name evidence="8" type="ORF">SAMN05660686_04758</name>
</gene>
<proteinExistence type="inferred from homology"/>
<dbReference type="EMBL" id="FNBW01000021">
    <property type="protein sequence ID" value="SDG53807.1"/>
    <property type="molecule type" value="Genomic_DNA"/>
</dbReference>
<keyword evidence="4 7" id="KW-1133">Transmembrane helix</keyword>
<evidence type="ECO:0000256" key="5">
    <source>
        <dbReference type="ARBA" id="ARBA00023136"/>
    </source>
</evidence>
<feature type="transmembrane region" description="Helical" evidence="7">
    <location>
        <begin position="196"/>
        <end position="215"/>
    </location>
</feature>
<evidence type="ECO:0000313" key="8">
    <source>
        <dbReference type="EMBL" id="SDG53807.1"/>
    </source>
</evidence>
<reference evidence="8 9" key="1">
    <citation type="submission" date="2016-10" db="EMBL/GenBank/DDBJ databases">
        <authorList>
            <person name="Varghese N."/>
            <person name="Submissions S."/>
        </authorList>
    </citation>
    <scope>NUCLEOTIDE SEQUENCE [LARGE SCALE GENOMIC DNA]</scope>
    <source>
        <strain evidence="8 9">DSM 18839</strain>
    </source>
</reference>
<feature type="transmembrane region" description="Helical" evidence="7">
    <location>
        <begin position="66"/>
        <end position="91"/>
    </location>
</feature>
<accession>A0A8G2F077</accession>
<feature type="transmembrane region" description="Helical" evidence="7">
    <location>
        <begin position="167"/>
        <end position="189"/>
    </location>
</feature>
<dbReference type="InterPro" id="IPR007688">
    <property type="entry name" value="Conjugal_tfr_TrbL/VirB6"/>
</dbReference>
<feature type="region of interest" description="Disordered" evidence="6">
    <location>
        <begin position="405"/>
        <end position="428"/>
    </location>
</feature>
<keyword evidence="3 7" id="KW-0812">Transmembrane</keyword>
<comment type="subcellular location">
    <subcellularLocation>
        <location evidence="1">Membrane</location>
        <topology evidence="1">Multi-pass membrane protein</topology>
    </subcellularLocation>
</comment>
<organism evidence="8 9">
    <name type="scientific">Thalassobaculum litoreum DSM 18839</name>
    <dbReference type="NCBI Taxonomy" id="1123362"/>
    <lineage>
        <taxon>Bacteria</taxon>
        <taxon>Pseudomonadati</taxon>
        <taxon>Pseudomonadota</taxon>
        <taxon>Alphaproteobacteria</taxon>
        <taxon>Rhodospirillales</taxon>
        <taxon>Thalassobaculaceae</taxon>
        <taxon>Thalassobaculum</taxon>
    </lineage>
</organism>